<dbReference type="RefSeq" id="WP_104508591.1">
    <property type="nucleotide sequence ID" value="NZ_JACIGC010000003.1"/>
</dbReference>
<dbReference type="CDD" id="cd11614">
    <property type="entry name" value="SAF_CpaB_FlgA_like"/>
    <property type="match status" value="1"/>
</dbReference>
<evidence type="ECO:0000313" key="2">
    <source>
        <dbReference type="Proteomes" id="UP000239089"/>
    </source>
</evidence>
<dbReference type="Pfam" id="PF08666">
    <property type="entry name" value="SAF"/>
    <property type="match status" value="1"/>
</dbReference>
<sequence length="271" mass="28450">MKRARLISLGFVAVCGLAAIYLVLDKPEPAPAPAPVVIAPPPVPKDQILVATHELNFGSVIQPADVNWQDWPKDSPIQGVIRKVERPNAIEEVKESVVRGSFLAGEPLRAERLFKGASSGFLSAVLAPGYRAVAINIEGSGATTAGNFVLPNDRVDVVHIYRDDDAAKSGAGDAFVSETLVTNVRVLAIGQNANDKGGPPTTGGSTATLELDPYQAETIILAQRVGQLSLILRSMQDSAKQAGGSVSVASQTRDRGVTIVRAGIATQSRGK</sequence>
<protein>
    <submittedName>
        <fullName evidence="1">Flp pilus assembly protein CpaB</fullName>
    </submittedName>
</protein>
<dbReference type="OrthoDB" id="163768at2"/>
<dbReference type="AlphaFoldDB" id="A0A2S6N5J3"/>
<dbReference type="NCBIfam" id="TIGR03177">
    <property type="entry name" value="pilus_cpaB"/>
    <property type="match status" value="1"/>
</dbReference>
<organism evidence="1 2">
    <name type="scientific">Rhodoblastus sphagnicola</name>
    <dbReference type="NCBI Taxonomy" id="333368"/>
    <lineage>
        <taxon>Bacteria</taxon>
        <taxon>Pseudomonadati</taxon>
        <taxon>Pseudomonadota</taxon>
        <taxon>Alphaproteobacteria</taxon>
        <taxon>Hyphomicrobiales</taxon>
        <taxon>Rhodoblastaceae</taxon>
        <taxon>Rhodoblastus</taxon>
    </lineage>
</organism>
<dbReference type="SMART" id="SM00858">
    <property type="entry name" value="SAF"/>
    <property type="match status" value="1"/>
</dbReference>
<keyword evidence="2" id="KW-1185">Reference proteome</keyword>
<gene>
    <name evidence="1" type="ORF">CCR94_14700</name>
</gene>
<comment type="caution">
    <text evidence="1">The sequence shown here is derived from an EMBL/GenBank/DDBJ whole genome shotgun (WGS) entry which is preliminary data.</text>
</comment>
<dbReference type="Pfam" id="PF16976">
    <property type="entry name" value="RcpC"/>
    <property type="match status" value="1"/>
</dbReference>
<dbReference type="Proteomes" id="UP000239089">
    <property type="component" value="Unassembled WGS sequence"/>
</dbReference>
<dbReference type="InterPro" id="IPR017592">
    <property type="entry name" value="Pilus_assmbl_Flp-typ_CpaB"/>
</dbReference>
<proteinExistence type="predicted"/>
<accession>A0A2S6N5J3</accession>
<dbReference type="InterPro" id="IPR031571">
    <property type="entry name" value="RcpC_dom"/>
</dbReference>
<evidence type="ECO:0000313" key="1">
    <source>
        <dbReference type="EMBL" id="PPQ29881.1"/>
    </source>
</evidence>
<reference evidence="1 2" key="1">
    <citation type="journal article" date="2018" name="Arch. Microbiol.">
        <title>New insights into the metabolic potential of the phototrophic purple bacterium Rhodopila globiformis DSM 161(T) from its draft genome sequence and evidence for a vanadium-dependent nitrogenase.</title>
        <authorList>
            <person name="Imhoff J.F."/>
            <person name="Rahn T."/>
            <person name="Kunzel S."/>
            <person name="Neulinger S.C."/>
        </authorList>
    </citation>
    <scope>NUCLEOTIDE SEQUENCE [LARGE SCALE GENOMIC DNA]</scope>
    <source>
        <strain evidence="1 2">DSM 16996</strain>
    </source>
</reference>
<name>A0A2S6N5J3_9HYPH</name>
<dbReference type="InterPro" id="IPR013974">
    <property type="entry name" value="SAF"/>
</dbReference>
<dbReference type="EMBL" id="NHSJ01000087">
    <property type="protein sequence ID" value="PPQ29881.1"/>
    <property type="molecule type" value="Genomic_DNA"/>
</dbReference>